<dbReference type="HOGENOM" id="CLU_2852238_0_0_1"/>
<reference evidence="2" key="1">
    <citation type="submission" date="2013-02" db="EMBL/GenBank/DDBJ databases">
        <authorList>
            <person name="Hughes D."/>
        </authorList>
    </citation>
    <scope>NUCLEOTIDE SEQUENCE</scope>
    <source>
        <strain>Durham</strain>
        <strain evidence="2">NC isolate 2 -- Noor lab</strain>
    </source>
</reference>
<sequence length="65" mass="7507">MYLAVACFPSPIRYFKRTSTRDELFRGMHQFDIPSKLMKLSQMTLGNAWSCVEAASRISNNFKTI</sequence>
<accession>T1GY36</accession>
<evidence type="ECO:0000313" key="1">
    <source>
        <dbReference type="EnsemblMetazoa" id="MESCA008756-PA"/>
    </source>
</evidence>
<organism evidence="1 2">
    <name type="scientific">Megaselia scalaris</name>
    <name type="common">Humpbacked fly</name>
    <name type="synonym">Phora scalaris</name>
    <dbReference type="NCBI Taxonomy" id="36166"/>
    <lineage>
        <taxon>Eukaryota</taxon>
        <taxon>Metazoa</taxon>
        <taxon>Ecdysozoa</taxon>
        <taxon>Arthropoda</taxon>
        <taxon>Hexapoda</taxon>
        <taxon>Insecta</taxon>
        <taxon>Pterygota</taxon>
        <taxon>Neoptera</taxon>
        <taxon>Endopterygota</taxon>
        <taxon>Diptera</taxon>
        <taxon>Brachycera</taxon>
        <taxon>Muscomorpha</taxon>
        <taxon>Platypezoidea</taxon>
        <taxon>Phoridae</taxon>
        <taxon>Megaseliini</taxon>
        <taxon>Megaselia</taxon>
    </lineage>
</organism>
<keyword evidence="2" id="KW-1185">Reference proteome</keyword>
<dbReference type="AlphaFoldDB" id="T1GY36"/>
<dbReference type="EMBL" id="CAQQ02382133">
    <property type="status" value="NOT_ANNOTATED_CDS"/>
    <property type="molecule type" value="Genomic_DNA"/>
</dbReference>
<evidence type="ECO:0000313" key="2">
    <source>
        <dbReference type="Proteomes" id="UP000015102"/>
    </source>
</evidence>
<dbReference type="EMBL" id="CAQQ02382132">
    <property type="status" value="NOT_ANNOTATED_CDS"/>
    <property type="molecule type" value="Genomic_DNA"/>
</dbReference>
<reference evidence="1" key="2">
    <citation type="submission" date="2015-06" db="UniProtKB">
        <authorList>
            <consortium name="EnsemblMetazoa"/>
        </authorList>
    </citation>
    <scope>IDENTIFICATION</scope>
</reference>
<proteinExistence type="predicted"/>
<dbReference type="Proteomes" id="UP000015102">
    <property type="component" value="Unassembled WGS sequence"/>
</dbReference>
<dbReference type="EnsemblMetazoa" id="MESCA008756-RA">
    <property type="protein sequence ID" value="MESCA008756-PA"/>
    <property type="gene ID" value="MESCA008756"/>
</dbReference>
<protein>
    <submittedName>
        <fullName evidence="1">Uncharacterized protein</fullName>
    </submittedName>
</protein>
<name>T1GY36_MEGSC</name>